<dbReference type="RefSeq" id="WP_079682772.1">
    <property type="nucleotide sequence ID" value="NZ_FUYQ01000006.1"/>
</dbReference>
<proteinExistence type="predicted"/>
<evidence type="ECO:0000259" key="3">
    <source>
        <dbReference type="PROSITE" id="PS51737"/>
    </source>
</evidence>
<keyword evidence="1" id="KW-0175">Coiled coil</keyword>
<dbReference type="InterPro" id="IPR036162">
    <property type="entry name" value="Resolvase-like_N_sf"/>
</dbReference>
<reference evidence="5" key="1">
    <citation type="submission" date="2017-02" db="EMBL/GenBank/DDBJ databases">
        <authorList>
            <person name="Varghese N."/>
            <person name="Submissions S."/>
        </authorList>
    </citation>
    <scope>NUCLEOTIDE SEQUENCE [LARGE SCALE GENOMIC DNA]</scope>
    <source>
        <strain evidence="5">DSM 24967</strain>
    </source>
</reference>
<evidence type="ECO:0000256" key="1">
    <source>
        <dbReference type="SAM" id="Coils"/>
    </source>
</evidence>
<keyword evidence="5" id="KW-1185">Reference proteome</keyword>
<dbReference type="SMART" id="SM00857">
    <property type="entry name" value="Resolvase"/>
    <property type="match status" value="1"/>
</dbReference>
<evidence type="ECO:0000313" key="5">
    <source>
        <dbReference type="Proteomes" id="UP000190852"/>
    </source>
</evidence>
<evidence type="ECO:0000259" key="2">
    <source>
        <dbReference type="PROSITE" id="PS51736"/>
    </source>
</evidence>
<dbReference type="PROSITE" id="PS51736">
    <property type="entry name" value="RECOMBINASES_3"/>
    <property type="match status" value="1"/>
</dbReference>
<sequence>MKAAIYSRVSTEDQDFSKQTNELKDYAKKENIEVVYIFEEKESGFNNDRPEFEKVRQLTKDDVDIILVWELSRLSRRSIYIQTQVEEFADKGISIFSKKEGLQTLNEDGSKNRNAMFTIGVISMMAEQEVATFKERVISSKRNKILKQGNSYTYKPAYGYNYDTETKSLSINEEEASVVRRIFQLSADGYSAYRIPVVLNADGLKTRTGKNWTYATVSDMLTNPVYKGEAKYRLKSEKPKQGKKYKKILESATVEAPAIISAELYDLSIKGMKERTSRSKSSGVKHFQLLRGLIKCPYCKVSYTYGASRDSYCCHEKYSKATNRTEVCLSKSIRGKNIEYIVWEIVKRLFAKELAANKTELQVEPLKDEIEALKQQIKGLKKAQQELTAKANTIVNAAIEIKIQFPNMVDLYNNKLKEVESINKEAGKYLQEQDIIFKQIESKENQIKAIQSITDLSEVVNSINDDTEKYDLLHKVVESIIIYGTGANPLIVIHLTTGIDVYVAYYPLKKYYCEVYSTDNIYFDEYTKEGTVKAMGNTPTLNKGYYYEPAQTKLNLDQFIEYINSIDKREYLPK</sequence>
<feature type="coiled-coil region" evidence="1">
    <location>
        <begin position="356"/>
        <end position="390"/>
    </location>
</feature>
<dbReference type="Pfam" id="PF07508">
    <property type="entry name" value="Recombinase"/>
    <property type="match status" value="1"/>
</dbReference>
<dbReference type="InterPro" id="IPR038109">
    <property type="entry name" value="DNA_bind_recomb_sf"/>
</dbReference>
<dbReference type="PANTHER" id="PTHR30461">
    <property type="entry name" value="DNA-INVERTASE FROM LAMBDOID PROPHAGE"/>
    <property type="match status" value="1"/>
</dbReference>
<feature type="domain" description="Resolvase/invertase-type recombinase catalytic" evidence="2">
    <location>
        <begin position="2"/>
        <end position="148"/>
    </location>
</feature>
<dbReference type="GO" id="GO:0000150">
    <property type="term" value="F:DNA strand exchange activity"/>
    <property type="evidence" value="ECO:0007669"/>
    <property type="project" value="InterPro"/>
</dbReference>
<dbReference type="Gene3D" id="3.40.50.1390">
    <property type="entry name" value="Resolvase, N-terminal catalytic domain"/>
    <property type="match status" value="1"/>
</dbReference>
<dbReference type="CDD" id="cd03768">
    <property type="entry name" value="SR_ResInv"/>
    <property type="match status" value="1"/>
</dbReference>
<dbReference type="InterPro" id="IPR006119">
    <property type="entry name" value="Resolv_N"/>
</dbReference>
<dbReference type="EMBL" id="FUYQ01000006">
    <property type="protein sequence ID" value="SKB43268.1"/>
    <property type="molecule type" value="Genomic_DNA"/>
</dbReference>
<dbReference type="InterPro" id="IPR050639">
    <property type="entry name" value="SSR_resolvase"/>
</dbReference>
<evidence type="ECO:0000313" key="4">
    <source>
        <dbReference type="EMBL" id="SKB43268.1"/>
    </source>
</evidence>
<dbReference type="Gene3D" id="3.90.1750.20">
    <property type="entry name" value="Putative Large Serine Recombinase, Chain B, Domain 2"/>
    <property type="match status" value="1"/>
</dbReference>
<dbReference type="PROSITE" id="PS51737">
    <property type="entry name" value="RECOMBINASE_DNA_BIND"/>
    <property type="match status" value="1"/>
</dbReference>
<name>A0A1T5B7N6_9BACT</name>
<organism evidence="4 5">
    <name type="scientific">Parabacteroides chartae</name>
    <dbReference type="NCBI Taxonomy" id="1037355"/>
    <lineage>
        <taxon>Bacteria</taxon>
        <taxon>Pseudomonadati</taxon>
        <taxon>Bacteroidota</taxon>
        <taxon>Bacteroidia</taxon>
        <taxon>Bacteroidales</taxon>
        <taxon>Tannerellaceae</taxon>
        <taxon>Parabacteroides</taxon>
    </lineage>
</organism>
<dbReference type="PANTHER" id="PTHR30461:SF23">
    <property type="entry name" value="DNA RECOMBINASE-RELATED"/>
    <property type="match status" value="1"/>
</dbReference>
<dbReference type="GO" id="GO:0003677">
    <property type="term" value="F:DNA binding"/>
    <property type="evidence" value="ECO:0007669"/>
    <property type="project" value="InterPro"/>
</dbReference>
<dbReference type="InterPro" id="IPR011109">
    <property type="entry name" value="DNA_bind_recombinase_dom"/>
</dbReference>
<dbReference type="Pfam" id="PF00239">
    <property type="entry name" value="Resolvase"/>
    <property type="match status" value="1"/>
</dbReference>
<accession>A0A1T5B7N6</accession>
<gene>
    <name evidence="4" type="ORF">SAMN05660349_01123</name>
</gene>
<feature type="domain" description="Recombinase" evidence="3">
    <location>
        <begin position="157"/>
        <end position="278"/>
    </location>
</feature>
<dbReference type="SUPFAM" id="SSF53041">
    <property type="entry name" value="Resolvase-like"/>
    <property type="match status" value="1"/>
</dbReference>
<protein>
    <submittedName>
        <fullName evidence="4">Site-specific DNA recombinase</fullName>
    </submittedName>
</protein>
<dbReference type="AlphaFoldDB" id="A0A1T5B7N6"/>
<dbReference type="Proteomes" id="UP000190852">
    <property type="component" value="Unassembled WGS sequence"/>
</dbReference>